<dbReference type="HOGENOM" id="CLU_010791_0_0_1"/>
<dbReference type="GO" id="GO:0000981">
    <property type="term" value="F:DNA-binding transcription factor activity, RNA polymerase II-specific"/>
    <property type="evidence" value="ECO:0007669"/>
    <property type="project" value="InterPro"/>
</dbReference>
<feature type="compositionally biased region" description="Low complexity" evidence="8">
    <location>
        <begin position="86"/>
        <end position="97"/>
    </location>
</feature>
<dbReference type="InterPro" id="IPR036864">
    <property type="entry name" value="Zn2-C6_fun-type_DNA-bd_sf"/>
</dbReference>
<dbReference type="AlphaFoldDB" id="A0A0C3CGN0"/>
<dbReference type="PANTHER" id="PTHR31313">
    <property type="entry name" value="TY1 ENHANCER ACTIVATOR"/>
    <property type="match status" value="1"/>
</dbReference>
<keyword evidence="7" id="KW-0539">Nucleus</keyword>
<dbReference type="CDD" id="cd00067">
    <property type="entry name" value="GAL4"/>
    <property type="match status" value="1"/>
</dbReference>
<organism evidence="10 11">
    <name type="scientific">Hebeloma cylindrosporum</name>
    <dbReference type="NCBI Taxonomy" id="76867"/>
    <lineage>
        <taxon>Eukaryota</taxon>
        <taxon>Fungi</taxon>
        <taxon>Dikarya</taxon>
        <taxon>Basidiomycota</taxon>
        <taxon>Agaricomycotina</taxon>
        <taxon>Agaricomycetes</taxon>
        <taxon>Agaricomycetidae</taxon>
        <taxon>Agaricales</taxon>
        <taxon>Agaricineae</taxon>
        <taxon>Hymenogastraceae</taxon>
        <taxon>Hebeloma</taxon>
    </lineage>
</organism>
<comment type="subcellular location">
    <subcellularLocation>
        <location evidence="1">Nucleus</location>
    </subcellularLocation>
</comment>
<evidence type="ECO:0000256" key="1">
    <source>
        <dbReference type="ARBA" id="ARBA00004123"/>
    </source>
</evidence>
<evidence type="ECO:0000256" key="3">
    <source>
        <dbReference type="ARBA" id="ARBA00022833"/>
    </source>
</evidence>
<keyword evidence="4" id="KW-0805">Transcription regulation</keyword>
<feature type="compositionally biased region" description="Polar residues" evidence="8">
    <location>
        <begin position="1"/>
        <end position="23"/>
    </location>
</feature>
<dbReference type="GO" id="GO:0003677">
    <property type="term" value="F:DNA binding"/>
    <property type="evidence" value="ECO:0007669"/>
    <property type="project" value="UniProtKB-KW"/>
</dbReference>
<feature type="region of interest" description="Disordered" evidence="8">
    <location>
        <begin position="222"/>
        <end position="318"/>
    </location>
</feature>
<feature type="compositionally biased region" description="Polar residues" evidence="8">
    <location>
        <begin position="297"/>
        <end position="318"/>
    </location>
</feature>
<evidence type="ECO:0000313" key="10">
    <source>
        <dbReference type="EMBL" id="KIM43319.1"/>
    </source>
</evidence>
<dbReference type="Proteomes" id="UP000053424">
    <property type="component" value="Unassembled WGS sequence"/>
</dbReference>
<evidence type="ECO:0000256" key="4">
    <source>
        <dbReference type="ARBA" id="ARBA00023015"/>
    </source>
</evidence>
<evidence type="ECO:0000256" key="2">
    <source>
        <dbReference type="ARBA" id="ARBA00022723"/>
    </source>
</evidence>
<keyword evidence="2" id="KW-0479">Metal-binding</keyword>
<dbReference type="Pfam" id="PF00172">
    <property type="entry name" value="Zn_clus"/>
    <property type="match status" value="1"/>
</dbReference>
<dbReference type="PROSITE" id="PS50048">
    <property type="entry name" value="ZN2_CY6_FUNGAL_2"/>
    <property type="match status" value="1"/>
</dbReference>
<feature type="domain" description="Zn(2)-C6 fungal-type" evidence="9">
    <location>
        <begin position="207"/>
        <end position="240"/>
    </location>
</feature>
<keyword evidence="5" id="KW-0238">DNA-binding</keyword>
<keyword evidence="3" id="KW-0862">Zinc</keyword>
<evidence type="ECO:0000256" key="5">
    <source>
        <dbReference type="ARBA" id="ARBA00023125"/>
    </source>
</evidence>
<evidence type="ECO:0000256" key="6">
    <source>
        <dbReference type="ARBA" id="ARBA00023163"/>
    </source>
</evidence>
<dbReference type="STRING" id="686832.A0A0C3CGN0"/>
<accession>A0A0C3CGN0</accession>
<evidence type="ECO:0000256" key="7">
    <source>
        <dbReference type="ARBA" id="ARBA00023242"/>
    </source>
</evidence>
<feature type="region of interest" description="Disordered" evidence="8">
    <location>
        <begin position="1"/>
        <end position="200"/>
    </location>
</feature>
<proteinExistence type="predicted"/>
<dbReference type="SMART" id="SM00066">
    <property type="entry name" value="GAL4"/>
    <property type="match status" value="1"/>
</dbReference>
<keyword evidence="6" id="KW-0804">Transcription</keyword>
<dbReference type="OrthoDB" id="2123952at2759"/>
<dbReference type="InterPro" id="IPR001138">
    <property type="entry name" value="Zn2Cys6_DnaBD"/>
</dbReference>
<reference evidence="10 11" key="1">
    <citation type="submission" date="2014-04" db="EMBL/GenBank/DDBJ databases">
        <authorList>
            <consortium name="DOE Joint Genome Institute"/>
            <person name="Kuo A."/>
            <person name="Gay G."/>
            <person name="Dore J."/>
            <person name="Kohler A."/>
            <person name="Nagy L.G."/>
            <person name="Floudas D."/>
            <person name="Copeland A."/>
            <person name="Barry K.W."/>
            <person name="Cichocki N."/>
            <person name="Veneault-Fourrey C."/>
            <person name="LaButti K."/>
            <person name="Lindquist E.A."/>
            <person name="Lipzen A."/>
            <person name="Lundell T."/>
            <person name="Morin E."/>
            <person name="Murat C."/>
            <person name="Sun H."/>
            <person name="Tunlid A."/>
            <person name="Henrissat B."/>
            <person name="Grigoriev I.V."/>
            <person name="Hibbett D.S."/>
            <person name="Martin F."/>
            <person name="Nordberg H.P."/>
            <person name="Cantor M.N."/>
            <person name="Hua S.X."/>
        </authorList>
    </citation>
    <scope>NUCLEOTIDE SEQUENCE [LARGE SCALE GENOMIC DNA]</scope>
    <source>
        <strain evidence="11">h7</strain>
    </source>
</reference>
<evidence type="ECO:0000259" key="9">
    <source>
        <dbReference type="PROSITE" id="PS50048"/>
    </source>
</evidence>
<dbReference type="InterPro" id="IPR051615">
    <property type="entry name" value="Transcr_Regulatory_Elem"/>
</dbReference>
<evidence type="ECO:0000313" key="11">
    <source>
        <dbReference type="Proteomes" id="UP000053424"/>
    </source>
</evidence>
<dbReference type="EMBL" id="KN831776">
    <property type="protein sequence ID" value="KIM43319.1"/>
    <property type="molecule type" value="Genomic_DNA"/>
</dbReference>
<dbReference type="CDD" id="cd12148">
    <property type="entry name" value="fungal_TF_MHR"/>
    <property type="match status" value="1"/>
</dbReference>
<dbReference type="GO" id="GO:0005634">
    <property type="term" value="C:nucleus"/>
    <property type="evidence" value="ECO:0007669"/>
    <property type="project" value="UniProtKB-SubCell"/>
</dbReference>
<dbReference type="PANTHER" id="PTHR31313:SF78">
    <property type="entry name" value="TRANSCRIPTION FACTOR DOMAIN-CONTAINING PROTEIN"/>
    <property type="match status" value="1"/>
</dbReference>
<reference evidence="11" key="2">
    <citation type="submission" date="2015-01" db="EMBL/GenBank/DDBJ databases">
        <title>Evolutionary Origins and Diversification of the Mycorrhizal Mutualists.</title>
        <authorList>
            <consortium name="DOE Joint Genome Institute"/>
            <consortium name="Mycorrhizal Genomics Consortium"/>
            <person name="Kohler A."/>
            <person name="Kuo A."/>
            <person name="Nagy L.G."/>
            <person name="Floudas D."/>
            <person name="Copeland A."/>
            <person name="Barry K.W."/>
            <person name="Cichocki N."/>
            <person name="Veneault-Fourrey C."/>
            <person name="LaButti K."/>
            <person name="Lindquist E.A."/>
            <person name="Lipzen A."/>
            <person name="Lundell T."/>
            <person name="Morin E."/>
            <person name="Murat C."/>
            <person name="Riley R."/>
            <person name="Ohm R."/>
            <person name="Sun H."/>
            <person name="Tunlid A."/>
            <person name="Henrissat B."/>
            <person name="Grigoriev I.V."/>
            <person name="Hibbett D.S."/>
            <person name="Martin F."/>
        </authorList>
    </citation>
    <scope>NUCLEOTIDE SEQUENCE [LARGE SCALE GENOMIC DNA]</scope>
    <source>
        <strain evidence="11">h7</strain>
    </source>
</reference>
<name>A0A0C3CGN0_HEBCY</name>
<protein>
    <recommendedName>
        <fullName evidence="9">Zn(2)-C6 fungal-type domain-containing protein</fullName>
    </recommendedName>
</protein>
<dbReference type="Gene3D" id="4.10.240.10">
    <property type="entry name" value="Zn(2)-C6 fungal-type DNA-binding domain"/>
    <property type="match status" value="1"/>
</dbReference>
<keyword evidence="11" id="KW-1185">Reference proteome</keyword>
<evidence type="ECO:0000256" key="8">
    <source>
        <dbReference type="SAM" id="MobiDB-lite"/>
    </source>
</evidence>
<feature type="compositionally biased region" description="Polar residues" evidence="8">
    <location>
        <begin position="129"/>
        <end position="144"/>
    </location>
</feature>
<dbReference type="SUPFAM" id="SSF57701">
    <property type="entry name" value="Zn2/Cys6 DNA-binding domain"/>
    <property type="match status" value="1"/>
</dbReference>
<dbReference type="GO" id="GO:0008270">
    <property type="term" value="F:zinc ion binding"/>
    <property type="evidence" value="ECO:0007669"/>
    <property type="project" value="InterPro"/>
</dbReference>
<sequence length="967" mass="108560">MFTPNSDRQRTQTQSFSQPQPYRSQDYYLPPDSAHRPFVPDTNATRADLYPNNDGDIYSGGTRYAHSREYLPPVANFNQSHDRRSTTSSSDFRGSPSASYHDQGYVDSRRSDLSNMSQINRGDVPNVVDNFSISNPRTSFNPPTSAVAGPSSEHSGDSDFWPNNLTEVTQVDPPKPRKSRREKPRIELAPDQPPTTQGKPRARVYVACLQCRTRKIRCDGAKPVCHNCGRRTNGNNECSYDPIPKRRGPDKTPGARQRMARDVRNEVDNGSSTRRRRRARDNPNSTNQTPHQEHPTRQSSIPGSSPSRNHASDNSISLSLSPGSPACIHPTSDFVPFSAYSRPYSLCGCHGLMQCPGLQRVVRNISDTRKPAVIATYRGQFDPATVVPTYSQSSNRGYIIELANNGNEETDVHTPDIGSEPSLNFSRKIWWDSLLSLYFAPTSPQLQALTVSQRQSAARGITSDLRFLFRESNYWFSFFHIPSFFGNFFDPGRRERIQPSLVLALLAMATFWQSSEVGYGKQGRERALRFRDEAQAAMDASFNAGWIDETLAQAAWLLALFEVSSHPRHSSERSTSSMVMLDSIIRSLSLTLMDADDPSTSMFSPGTVPIVNSPKPRTAWFPAQSPPISPDVQYGADGHSHTVTDSGCNCNRFTLGEHWPSANEYAPMWSATPAWDDTWSEGDIRKESCRRLCWSSMILAAGHISYTTAQRSEGLDLFIADPANYALLFSGESVARSPALSNYSSKDTIWALHDRSFLLWHGCIRMRSSNVATKNDKAQFAVKAWLEADSLEQALNRHACAIERAFIYQAREYIFNTRMCISYEFQRYVPLATANVNGLFHRNKAEEWLTHQAIVAERYMHGLHTVTGNSNNLLARRPFFVFWFMGQIHRAISLWECDNTLSVALDVCKALIPAIDYLTALWPCLEQRRRYESLREKLAGSCFIAGVKPPPPPDLTLPLLSSPETLV</sequence>
<gene>
    <name evidence="10" type="ORF">M413DRAFT_444147</name>
</gene>